<dbReference type="EMBL" id="CP022437">
    <property type="protein sequence ID" value="ASN05986.1"/>
    <property type="molecule type" value="Genomic_DNA"/>
</dbReference>
<organism evidence="1 2">
    <name type="scientific">Virgibacillus necropolis</name>
    <dbReference type="NCBI Taxonomy" id="163877"/>
    <lineage>
        <taxon>Bacteria</taxon>
        <taxon>Bacillati</taxon>
        <taxon>Bacillota</taxon>
        <taxon>Bacilli</taxon>
        <taxon>Bacillales</taxon>
        <taxon>Bacillaceae</taxon>
        <taxon>Virgibacillus</taxon>
    </lineage>
</organism>
<evidence type="ECO:0000313" key="2">
    <source>
        <dbReference type="Proteomes" id="UP000204391"/>
    </source>
</evidence>
<dbReference type="Proteomes" id="UP000204391">
    <property type="component" value="Chromosome"/>
</dbReference>
<proteinExistence type="predicted"/>
<protein>
    <submittedName>
        <fullName evidence="1">Uncharacterized protein</fullName>
    </submittedName>
</protein>
<reference evidence="1 2" key="1">
    <citation type="journal article" date="2003" name="Int. J. Syst. Evol. Microbiol.">
        <title>Virgibacillus carmonensis sp. nov., Virgibacillus necropolis sp. nov. and Virgibacillus picturae sp. nov., three novel species isolated from deteriorated mural paintings, transfer of the species of the genus salibacillus to Virgibacillus, as Virgibacillus marismortui comb. nov. and Virgibacillus salexigens comb. nov., and emended description of the genus Virgibacillus.</title>
        <authorList>
            <person name="Heyrman J."/>
            <person name="Logan N.A."/>
            <person name="Busse H.J."/>
            <person name="Balcaen A."/>
            <person name="Lebbe L."/>
            <person name="Rodriguez-Diaz M."/>
            <person name="Swings J."/>
            <person name="De Vos P."/>
        </authorList>
    </citation>
    <scope>NUCLEOTIDE SEQUENCE [LARGE SCALE GENOMIC DNA]</scope>
    <source>
        <strain evidence="1 2">LMG 19488</strain>
    </source>
</reference>
<dbReference type="AlphaFoldDB" id="A0A221ME85"/>
<gene>
    <name evidence="1" type="ORF">CFK40_13645</name>
</gene>
<sequence length="99" mass="11928">MVLFEKCNKYHLEIYKNKVKSYYVGVTLAYMNDVVNSTLTINEKHKIISSILNDEEFYKDILIYRCPYLYYKAHKLICIQRNVNIFNKFVLAKNKFNLM</sequence>
<keyword evidence="2" id="KW-1185">Reference proteome</keyword>
<name>A0A221ME85_9BACI</name>
<evidence type="ECO:0000313" key="1">
    <source>
        <dbReference type="EMBL" id="ASN05986.1"/>
    </source>
</evidence>
<accession>A0A221ME85</accession>
<dbReference type="KEGG" id="vne:CFK40_13645"/>